<feature type="transmembrane region" description="Helical" evidence="12">
    <location>
        <begin position="414"/>
        <end position="433"/>
    </location>
</feature>
<feature type="region of interest" description="Disordered" evidence="11">
    <location>
        <begin position="1"/>
        <end position="35"/>
    </location>
</feature>
<evidence type="ECO:0000256" key="7">
    <source>
        <dbReference type="ARBA" id="ARBA00022825"/>
    </source>
</evidence>
<evidence type="ECO:0000259" key="13">
    <source>
        <dbReference type="Pfam" id="PF00082"/>
    </source>
</evidence>
<dbReference type="PROSITE" id="PS00136">
    <property type="entry name" value="SUBTILASE_ASP"/>
    <property type="match status" value="1"/>
</dbReference>
<name>A0ABY3U7H3_9MYCO</name>
<dbReference type="PRINTS" id="PR00723">
    <property type="entry name" value="SUBTILISIN"/>
</dbReference>
<evidence type="ECO:0000256" key="3">
    <source>
        <dbReference type="ARBA" id="ARBA00022475"/>
    </source>
</evidence>
<feature type="compositionally biased region" description="Pro residues" evidence="11">
    <location>
        <begin position="20"/>
        <end position="31"/>
    </location>
</feature>
<feature type="domain" description="Peptidase S8/S53" evidence="13">
    <location>
        <begin position="70"/>
        <end position="349"/>
    </location>
</feature>
<evidence type="ECO:0000313" key="14">
    <source>
        <dbReference type="EMBL" id="ULN54697.1"/>
    </source>
</evidence>
<evidence type="ECO:0000256" key="1">
    <source>
        <dbReference type="ARBA" id="ARBA00004162"/>
    </source>
</evidence>
<dbReference type="InterPro" id="IPR000209">
    <property type="entry name" value="Peptidase_S8/S53_dom"/>
</dbReference>
<evidence type="ECO:0000256" key="2">
    <source>
        <dbReference type="ARBA" id="ARBA00011073"/>
    </source>
</evidence>
<keyword evidence="5 12" id="KW-0812">Transmembrane</keyword>
<dbReference type="InterPro" id="IPR036852">
    <property type="entry name" value="Peptidase_S8/S53_dom_sf"/>
</dbReference>
<evidence type="ECO:0000313" key="15">
    <source>
        <dbReference type="Proteomes" id="UP001055200"/>
    </source>
</evidence>
<evidence type="ECO:0000256" key="6">
    <source>
        <dbReference type="ARBA" id="ARBA00022801"/>
    </source>
</evidence>
<keyword evidence="7" id="KW-0720">Serine protease</keyword>
<dbReference type="InterPro" id="IPR050131">
    <property type="entry name" value="Peptidase_S8_subtilisin-like"/>
</dbReference>
<proteinExistence type="inferred from homology"/>
<dbReference type="EMBL" id="CP092365">
    <property type="protein sequence ID" value="ULN54697.1"/>
    <property type="molecule type" value="Genomic_DNA"/>
</dbReference>
<evidence type="ECO:0000256" key="12">
    <source>
        <dbReference type="SAM" id="Phobius"/>
    </source>
</evidence>
<dbReference type="GO" id="GO:0006508">
    <property type="term" value="P:proteolysis"/>
    <property type="evidence" value="ECO:0007669"/>
    <property type="project" value="UniProtKB-KW"/>
</dbReference>
<reference evidence="14" key="1">
    <citation type="submission" date="2022-08" db="EMBL/GenBank/DDBJ databases">
        <title>Complete genome sequence of 14 non-tuberculosis mycobacteria type-strains.</title>
        <authorList>
            <person name="Igarashi Y."/>
            <person name="Osugi A."/>
            <person name="Mitarai S."/>
        </authorList>
    </citation>
    <scope>NUCLEOTIDE SEQUENCE</scope>
    <source>
        <strain evidence="14">DSM 45575</strain>
    </source>
</reference>
<dbReference type="InterPro" id="IPR023827">
    <property type="entry name" value="Peptidase_S8_Asp-AS"/>
</dbReference>
<dbReference type="PROSITE" id="PS00137">
    <property type="entry name" value="SUBTILASE_HIS"/>
    <property type="match status" value="1"/>
</dbReference>
<protein>
    <submittedName>
        <fullName evidence="14">Type VII secretion-associated serine protease mycosin</fullName>
    </submittedName>
</protein>
<dbReference type="InterPro" id="IPR015500">
    <property type="entry name" value="Peptidase_S8_subtilisin-rel"/>
</dbReference>
<feature type="compositionally biased region" description="Low complexity" evidence="11">
    <location>
        <begin position="384"/>
        <end position="412"/>
    </location>
</feature>
<dbReference type="Proteomes" id="UP001055200">
    <property type="component" value="Chromosome"/>
</dbReference>
<evidence type="ECO:0000256" key="4">
    <source>
        <dbReference type="ARBA" id="ARBA00022670"/>
    </source>
</evidence>
<organism evidence="14 15">
    <name type="scientific">Mycolicibacillus parakoreensis</name>
    <dbReference type="NCBI Taxonomy" id="1069221"/>
    <lineage>
        <taxon>Bacteria</taxon>
        <taxon>Bacillati</taxon>
        <taxon>Actinomycetota</taxon>
        <taxon>Actinomycetes</taxon>
        <taxon>Mycobacteriales</taxon>
        <taxon>Mycobacteriaceae</taxon>
        <taxon>Mycolicibacillus</taxon>
    </lineage>
</organism>
<dbReference type="Pfam" id="PF00082">
    <property type="entry name" value="Peptidase_S8"/>
    <property type="match status" value="1"/>
</dbReference>
<evidence type="ECO:0000256" key="8">
    <source>
        <dbReference type="ARBA" id="ARBA00022989"/>
    </source>
</evidence>
<accession>A0ABY3U7H3</accession>
<sequence>MLPAATAHGLTPPRVDPQWLPDPAPPAPPQPTVRQRPCAVLTDEPARHPPGAATQLDGLGLAEVWPLTRGDGVRVAVIDTGVHRHRQLADLVAGGDYVATGSGDEDCDGHGTLVAGIIAAAPEATAPFSGVAPGATVLTIRQSSTVYSPAAAPWRPGVGDVDTMAAAVRTAADLGAAVINIAVTACVPADGAVADRALGAALAYAVEVKDAVVIAAAGGTADCPAQPADATWASATAVASPAWYDDYVLAVGSVDHDGNPSAFTLPGPWLDVAAPGQAVVSLSPTADGLVTTRAGAPIEGTGYAAAVVSGVAALVRARFPDWTAPQVRRRLTDTAHAPQTGWNPLVGHGVIDPAAALSAQGPPGADPEVPAPAPSRPPAPTPLPSFTAPVRVHPTETPTAASAPPGPGRVPARAALSGGVGALAALAAGWLWWDRSRAAEHRR</sequence>
<keyword evidence="6" id="KW-0378">Hydrolase</keyword>
<dbReference type="PANTHER" id="PTHR43806">
    <property type="entry name" value="PEPTIDASE S8"/>
    <property type="match status" value="1"/>
</dbReference>
<comment type="caution">
    <text evidence="10">Lacks conserved residue(s) required for the propagation of feature annotation.</text>
</comment>
<feature type="region of interest" description="Disordered" evidence="11">
    <location>
        <begin position="355"/>
        <end position="412"/>
    </location>
</feature>
<evidence type="ECO:0000256" key="9">
    <source>
        <dbReference type="ARBA" id="ARBA00023136"/>
    </source>
</evidence>
<dbReference type="InterPro" id="IPR022398">
    <property type="entry name" value="Peptidase_S8_His-AS"/>
</dbReference>
<dbReference type="PANTHER" id="PTHR43806:SF11">
    <property type="entry name" value="CEREVISIN-RELATED"/>
    <property type="match status" value="1"/>
</dbReference>
<dbReference type="InterPro" id="IPR023834">
    <property type="entry name" value="T7SS_pept_S8A_mycosin"/>
</dbReference>
<feature type="compositionally biased region" description="Pro residues" evidence="11">
    <location>
        <begin position="369"/>
        <end position="383"/>
    </location>
</feature>
<comment type="similarity">
    <text evidence="2 10">Belongs to the peptidase S8 family.</text>
</comment>
<evidence type="ECO:0000256" key="11">
    <source>
        <dbReference type="SAM" id="MobiDB-lite"/>
    </source>
</evidence>
<evidence type="ECO:0000256" key="5">
    <source>
        <dbReference type="ARBA" id="ARBA00022692"/>
    </source>
</evidence>
<keyword evidence="15" id="KW-1185">Reference proteome</keyword>
<dbReference type="Gene3D" id="3.40.50.200">
    <property type="entry name" value="Peptidase S8/S53 domain"/>
    <property type="match status" value="1"/>
</dbReference>
<keyword evidence="8 12" id="KW-1133">Transmembrane helix</keyword>
<dbReference type="NCBIfam" id="TIGR03921">
    <property type="entry name" value="T7SS_mycosin"/>
    <property type="match status" value="1"/>
</dbReference>
<dbReference type="PROSITE" id="PS51892">
    <property type="entry name" value="SUBTILASE"/>
    <property type="match status" value="1"/>
</dbReference>
<dbReference type="SUPFAM" id="SSF52743">
    <property type="entry name" value="Subtilisin-like"/>
    <property type="match status" value="1"/>
</dbReference>
<keyword evidence="4 14" id="KW-0645">Protease</keyword>
<dbReference type="GO" id="GO:0008233">
    <property type="term" value="F:peptidase activity"/>
    <property type="evidence" value="ECO:0007669"/>
    <property type="project" value="UniProtKB-KW"/>
</dbReference>
<keyword evidence="9 12" id="KW-0472">Membrane</keyword>
<keyword evidence="3" id="KW-1003">Cell membrane</keyword>
<evidence type="ECO:0000256" key="10">
    <source>
        <dbReference type="PROSITE-ProRule" id="PRU01240"/>
    </source>
</evidence>
<comment type="subcellular location">
    <subcellularLocation>
        <location evidence="1">Cell membrane</location>
        <topology evidence="1">Single-pass membrane protein</topology>
    </subcellularLocation>
</comment>
<gene>
    <name evidence="14" type="primary">mycP</name>
    <name evidence="14" type="ORF">MIU77_14750</name>
</gene>